<dbReference type="InterPro" id="IPR036271">
    <property type="entry name" value="Tet_transcr_reg_TetR-rel_C_sf"/>
</dbReference>
<feature type="domain" description="HTH tetR-type" evidence="3">
    <location>
        <begin position="6"/>
        <end position="66"/>
    </location>
</feature>
<dbReference type="PANTHER" id="PTHR30055">
    <property type="entry name" value="HTH-TYPE TRANSCRIPTIONAL REGULATOR RUTR"/>
    <property type="match status" value="1"/>
</dbReference>
<dbReference type="Gene3D" id="1.10.357.10">
    <property type="entry name" value="Tetracycline Repressor, domain 2"/>
    <property type="match status" value="1"/>
</dbReference>
<organism evidence="4 5">
    <name type="scientific">Streptosporangium longisporum</name>
    <dbReference type="NCBI Taxonomy" id="46187"/>
    <lineage>
        <taxon>Bacteria</taxon>
        <taxon>Bacillati</taxon>
        <taxon>Actinomycetota</taxon>
        <taxon>Actinomycetes</taxon>
        <taxon>Streptosporangiales</taxon>
        <taxon>Streptosporangiaceae</taxon>
        <taxon>Streptosporangium</taxon>
    </lineage>
</organism>
<gene>
    <name evidence="4" type="ORF">GCM10017559_20230</name>
</gene>
<keyword evidence="1 2" id="KW-0238">DNA-binding</keyword>
<dbReference type="InterPro" id="IPR050109">
    <property type="entry name" value="HTH-type_TetR-like_transc_reg"/>
</dbReference>
<name>A0ABN3XV19_9ACTN</name>
<accession>A0ABN3XV19</accession>
<dbReference type="InterPro" id="IPR009057">
    <property type="entry name" value="Homeodomain-like_sf"/>
</dbReference>
<dbReference type="Proteomes" id="UP001499930">
    <property type="component" value="Unassembled WGS sequence"/>
</dbReference>
<evidence type="ECO:0000313" key="5">
    <source>
        <dbReference type="Proteomes" id="UP001499930"/>
    </source>
</evidence>
<dbReference type="PANTHER" id="PTHR30055:SF219">
    <property type="entry name" value="TRANSCRIPTIONAL REGULATORY PROTEIN"/>
    <property type="match status" value="1"/>
</dbReference>
<keyword evidence="5" id="KW-1185">Reference proteome</keyword>
<dbReference type="SUPFAM" id="SSF48498">
    <property type="entry name" value="Tetracyclin repressor-like, C-terminal domain"/>
    <property type="match status" value="1"/>
</dbReference>
<dbReference type="InterPro" id="IPR001647">
    <property type="entry name" value="HTH_TetR"/>
</dbReference>
<dbReference type="SUPFAM" id="SSF46689">
    <property type="entry name" value="Homeodomain-like"/>
    <property type="match status" value="1"/>
</dbReference>
<evidence type="ECO:0000313" key="4">
    <source>
        <dbReference type="EMBL" id="GAA2999412.1"/>
    </source>
</evidence>
<evidence type="ECO:0000256" key="1">
    <source>
        <dbReference type="ARBA" id="ARBA00023125"/>
    </source>
</evidence>
<evidence type="ECO:0000259" key="3">
    <source>
        <dbReference type="PROSITE" id="PS50977"/>
    </source>
</evidence>
<dbReference type="PROSITE" id="PS50977">
    <property type="entry name" value="HTH_TETR_2"/>
    <property type="match status" value="1"/>
</dbReference>
<proteinExistence type="predicted"/>
<protein>
    <recommendedName>
        <fullName evidence="3">HTH tetR-type domain-containing protein</fullName>
    </recommendedName>
</protein>
<feature type="DNA-binding region" description="H-T-H motif" evidence="2">
    <location>
        <begin position="29"/>
        <end position="48"/>
    </location>
</feature>
<sequence>MTPHDDPRSQAVITIALRLFSALGYDSTSLQAVAEATGEDPAWIQERFGEKRDLYLAVVDLAGRMERTVVQDALATLLPATDAGQVATTLYGLSERYLDFCVANPQIPALWLHRWLGDAADIPEVERTHSIPLMNFTADALRSAARAGFVDGEVDADLMVRTLVWSVYGFLHGEMIAEAGRSVSADPQARHRFLAHHRQLLDRVLKLPGA</sequence>
<dbReference type="RefSeq" id="WP_344891614.1">
    <property type="nucleotide sequence ID" value="NZ_BAAAWD010000006.1"/>
</dbReference>
<dbReference type="Pfam" id="PF00440">
    <property type="entry name" value="TetR_N"/>
    <property type="match status" value="1"/>
</dbReference>
<reference evidence="4 5" key="1">
    <citation type="journal article" date="2019" name="Int. J. Syst. Evol. Microbiol.">
        <title>The Global Catalogue of Microorganisms (GCM) 10K type strain sequencing project: providing services to taxonomists for standard genome sequencing and annotation.</title>
        <authorList>
            <consortium name="The Broad Institute Genomics Platform"/>
            <consortium name="The Broad Institute Genome Sequencing Center for Infectious Disease"/>
            <person name="Wu L."/>
            <person name="Ma J."/>
        </authorList>
    </citation>
    <scope>NUCLEOTIDE SEQUENCE [LARGE SCALE GENOMIC DNA]</scope>
    <source>
        <strain evidence="4 5">JCM 3106</strain>
    </source>
</reference>
<dbReference type="EMBL" id="BAAAWD010000006">
    <property type="protein sequence ID" value="GAA2999412.1"/>
    <property type="molecule type" value="Genomic_DNA"/>
</dbReference>
<evidence type="ECO:0000256" key="2">
    <source>
        <dbReference type="PROSITE-ProRule" id="PRU00335"/>
    </source>
</evidence>
<comment type="caution">
    <text evidence="4">The sequence shown here is derived from an EMBL/GenBank/DDBJ whole genome shotgun (WGS) entry which is preliminary data.</text>
</comment>